<dbReference type="CDD" id="cd16401">
    <property type="entry name" value="ParB_N_like_MT"/>
    <property type="match status" value="1"/>
</dbReference>
<dbReference type="Proteomes" id="UP000434475">
    <property type="component" value="Unassembled WGS sequence"/>
</dbReference>
<dbReference type="InterPro" id="IPR003115">
    <property type="entry name" value="ParB_N"/>
</dbReference>
<feature type="compositionally biased region" description="Acidic residues" evidence="1">
    <location>
        <begin position="139"/>
        <end position="176"/>
    </location>
</feature>
<dbReference type="SUPFAM" id="SSF110849">
    <property type="entry name" value="ParB/Sulfiredoxin"/>
    <property type="match status" value="1"/>
</dbReference>
<feature type="domain" description="ParB-like N-terminal" evidence="2">
    <location>
        <begin position="8"/>
        <end position="98"/>
    </location>
</feature>
<sequence>MKYETRLEMLKLSDIVAAPYNPREDIERGSDEYKALRRSIELNGMVEPPVVNLHNMRCIGGNQRLAVLRDLGWKEVLCSVIDQPDESKEMKLCLALNRIEGRWDTDRLGDLLRDDEVLEFETGFDRDEVLVYRQLGGDGEGEDADDDPDWDQDEDPDGGDTDSEEEGEPAGGDDEPTIGTTVVRIGHLSFKVEVLRYKRLVESIRDAGIFDQGEIAQEMKRRLLRHD</sequence>
<evidence type="ECO:0000259" key="2">
    <source>
        <dbReference type="SMART" id="SM00470"/>
    </source>
</evidence>
<dbReference type="SMART" id="SM00470">
    <property type="entry name" value="ParB"/>
    <property type="match status" value="1"/>
</dbReference>
<dbReference type="Pfam" id="PF02195">
    <property type="entry name" value="ParB_N"/>
    <property type="match status" value="1"/>
</dbReference>
<reference evidence="3 4" key="1">
    <citation type="journal article" date="2019" name="Nat. Med.">
        <title>A library of human gut bacterial isolates paired with longitudinal multiomics data enables mechanistic microbiome research.</title>
        <authorList>
            <person name="Poyet M."/>
            <person name="Groussin M."/>
            <person name="Gibbons S.M."/>
            <person name="Avila-Pacheco J."/>
            <person name="Jiang X."/>
            <person name="Kearney S.M."/>
            <person name="Perrotta A.R."/>
            <person name="Berdy B."/>
            <person name="Zhao S."/>
            <person name="Lieberman T.D."/>
            <person name="Swanson P.K."/>
            <person name="Smith M."/>
            <person name="Roesemann S."/>
            <person name="Alexander J.E."/>
            <person name="Rich S.A."/>
            <person name="Livny J."/>
            <person name="Vlamakis H."/>
            <person name="Clish C."/>
            <person name="Bullock K."/>
            <person name="Deik A."/>
            <person name="Scott J."/>
            <person name="Pierce K.A."/>
            <person name="Xavier R.J."/>
            <person name="Alm E.J."/>
        </authorList>
    </citation>
    <scope>NUCLEOTIDE SEQUENCE [LARGE SCALE GENOMIC DNA]</scope>
    <source>
        <strain evidence="3 4">BIOML-A2</strain>
    </source>
</reference>
<evidence type="ECO:0000256" key="1">
    <source>
        <dbReference type="SAM" id="MobiDB-lite"/>
    </source>
</evidence>
<organism evidence="3 4">
    <name type="scientific">Flavonifractor plautii</name>
    <name type="common">Fusobacterium plautii</name>
    <dbReference type="NCBI Taxonomy" id="292800"/>
    <lineage>
        <taxon>Bacteria</taxon>
        <taxon>Bacillati</taxon>
        <taxon>Bacillota</taxon>
        <taxon>Clostridia</taxon>
        <taxon>Eubacteriales</taxon>
        <taxon>Oscillospiraceae</taxon>
        <taxon>Flavonifractor</taxon>
    </lineage>
</organism>
<accession>A0A6I2QZA9</accession>
<dbReference type="InterPro" id="IPR036086">
    <property type="entry name" value="ParB/Sulfiredoxin_sf"/>
</dbReference>
<feature type="region of interest" description="Disordered" evidence="1">
    <location>
        <begin position="136"/>
        <end position="179"/>
    </location>
</feature>
<dbReference type="RefSeq" id="WP_172697595.1">
    <property type="nucleotide sequence ID" value="NZ_WKPR01000007.1"/>
</dbReference>
<dbReference type="AlphaFoldDB" id="A0A6I2QZA9"/>
<evidence type="ECO:0000313" key="4">
    <source>
        <dbReference type="Proteomes" id="UP000434475"/>
    </source>
</evidence>
<proteinExistence type="predicted"/>
<dbReference type="EMBL" id="WKPR01000007">
    <property type="protein sequence ID" value="MSB19728.1"/>
    <property type="molecule type" value="Genomic_DNA"/>
</dbReference>
<protein>
    <recommendedName>
        <fullName evidence="2">ParB-like N-terminal domain-containing protein</fullName>
    </recommendedName>
</protein>
<comment type="caution">
    <text evidence="3">The sequence shown here is derived from an EMBL/GenBank/DDBJ whole genome shotgun (WGS) entry which is preliminary data.</text>
</comment>
<dbReference type="Gene3D" id="3.90.1530.10">
    <property type="entry name" value="Conserved hypothetical protein from pyrococcus furiosus pfu- 392566-001, ParB domain"/>
    <property type="match status" value="1"/>
</dbReference>
<name>A0A6I2QZA9_FLAPL</name>
<evidence type="ECO:0000313" key="3">
    <source>
        <dbReference type="EMBL" id="MSB19728.1"/>
    </source>
</evidence>
<gene>
    <name evidence="3" type="ORF">GKE97_09370</name>
</gene>